<reference evidence="3" key="2">
    <citation type="submission" date="2020-04" db="EMBL/GenBank/DDBJ databases">
        <authorList>
            <consortium name="NCBI Genome Project"/>
        </authorList>
    </citation>
    <scope>NUCLEOTIDE SEQUENCE</scope>
    <source>
        <strain evidence="3">CBS 342.82</strain>
    </source>
</reference>
<evidence type="ECO:0000313" key="2">
    <source>
        <dbReference type="Proteomes" id="UP000504637"/>
    </source>
</evidence>
<feature type="region of interest" description="Disordered" evidence="1">
    <location>
        <begin position="232"/>
        <end position="251"/>
    </location>
</feature>
<name>A0A6J3MFV7_9PEZI</name>
<keyword evidence="2" id="KW-1185">Reference proteome</keyword>
<organism evidence="3">
    <name type="scientific">Dissoconium aciculare CBS 342.82</name>
    <dbReference type="NCBI Taxonomy" id="1314786"/>
    <lineage>
        <taxon>Eukaryota</taxon>
        <taxon>Fungi</taxon>
        <taxon>Dikarya</taxon>
        <taxon>Ascomycota</taxon>
        <taxon>Pezizomycotina</taxon>
        <taxon>Dothideomycetes</taxon>
        <taxon>Dothideomycetidae</taxon>
        <taxon>Mycosphaerellales</taxon>
        <taxon>Dissoconiaceae</taxon>
        <taxon>Dissoconium</taxon>
    </lineage>
</organism>
<reference evidence="3" key="3">
    <citation type="submission" date="2025-08" db="UniProtKB">
        <authorList>
            <consortium name="RefSeq"/>
        </authorList>
    </citation>
    <scope>IDENTIFICATION</scope>
    <source>
        <strain evidence="3">CBS 342.82</strain>
    </source>
</reference>
<dbReference type="Proteomes" id="UP000504637">
    <property type="component" value="Unplaced"/>
</dbReference>
<protein>
    <submittedName>
        <fullName evidence="3">Uncharacterized protein</fullName>
    </submittedName>
</protein>
<sequence length="316" mass="35339">MAKSRSNPAPKVQNIKKVKDGRVKTIFKKSSELYRSMLHNGQGKDCRFTVVVEYSGNCDVFVSDTDRKSRILDFNSLSHATVYSTADFITEAEAKADREVVGRLRRPSTSRDAARPSREIVAPSPTVFEQFTNLESPTWNIPGSEDQVASPPSHLTVADTSASATPALTTSIPSEPAVERDQTLDPSQTTPSFTSVAGPAPVVQRAALVEARDLPERVLEEVVTSVKPSWTPINTLPHTPERQSWPRRNPPTPLDVLANAASHPSRNDSNLMLRPSRHTRQITPARNERFPSRLYSRRSGNYNEYDDYEHRRPRRL</sequence>
<gene>
    <name evidence="3" type="ORF">K489DRAFT_374934</name>
</gene>
<evidence type="ECO:0000256" key="1">
    <source>
        <dbReference type="SAM" id="MobiDB-lite"/>
    </source>
</evidence>
<evidence type="ECO:0000313" key="3">
    <source>
        <dbReference type="RefSeq" id="XP_033463886.1"/>
    </source>
</evidence>
<dbReference type="GeneID" id="54361367"/>
<feature type="compositionally biased region" description="Polar residues" evidence="1">
    <location>
        <begin position="184"/>
        <end position="195"/>
    </location>
</feature>
<proteinExistence type="predicted"/>
<dbReference type="AlphaFoldDB" id="A0A6J3MFV7"/>
<feature type="region of interest" description="Disordered" evidence="1">
    <location>
        <begin position="136"/>
        <end position="198"/>
    </location>
</feature>
<accession>A0A6J3MFV7</accession>
<dbReference type="RefSeq" id="XP_033463886.1">
    <property type="nucleotide sequence ID" value="XM_033603567.1"/>
</dbReference>
<reference evidence="3" key="1">
    <citation type="submission" date="2020-01" db="EMBL/GenBank/DDBJ databases">
        <authorList>
            <consortium name="DOE Joint Genome Institute"/>
            <person name="Haridas S."/>
            <person name="Albert R."/>
            <person name="Binder M."/>
            <person name="Bloem J."/>
            <person name="Labutti K."/>
            <person name="Salamov A."/>
            <person name="Andreopoulos B."/>
            <person name="Baker S.E."/>
            <person name="Barry K."/>
            <person name="Bills G."/>
            <person name="Bluhm B.H."/>
            <person name="Cannon C."/>
            <person name="Castanera R."/>
            <person name="Culley D.E."/>
            <person name="Daum C."/>
            <person name="Ezra D."/>
            <person name="Gonzalez J.B."/>
            <person name="Henrissat B."/>
            <person name="Kuo A."/>
            <person name="Liang C."/>
            <person name="Lipzen A."/>
            <person name="Lutzoni F."/>
            <person name="Magnuson J."/>
            <person name="Mondo S."/>
            <person name="Nolan M."/>
            <person name="Ohm R."/>
            <person name="Pangilinan J."/>
            <person name="Park H.-J."/>
            <person name="Ramirez L."/>
            <person name="Alfaro M."/>
            <person name="Sun H."/>
            <person name="Tritt A."/>
            <person name="Yoshinaga Y."/>
            <person name="Zwiers L.-H."/>
            <person name="Turgeon B.G."/>
            <person name="Goodwin S.B."/>
            <person name="Spatafora J.W."/>
            <person name="Crous P.W."/>
            <person name="Grigoriev I.V."/>
        </authorList>
    </citation>
    <scope>NUCLEOTIDE SEQUENCE</scope>
    <source>
        <strain evidence="3">CBS 342.82</strain>
    </source>
</reference>
<feature type="region of interest" description="Disordered" evidence="1">
    <location>
        <begin position="261"/>
        <end position="316"/>
    </location>
</feature>
<feature type="compositionally biased region" description="Low complexity" evidence="1">
    <location>
        <begin position="158"/>
        <end position="174"/>
    </location>
</feature>